<gene>
    <name evidence="1" type="ORF">BEP19_16035</name>
</gene>
<name>A0A419SQG1_9BACL</name>
<dbReference type="OrthoDB" id="2886719at2"/>
<dbReference type="Proteomes" id="UP000284219">
    <property type="component" value="Unassembled WGS sequence"/>
</dbReference>
<comment type="caution">
    <text evidence="1">The sequence shown here is derived from an EMBL/GenBank/DDBJ whole genome shotgun (WGS) entry which is preliminary data.</text>
</comment>
<dbReference type="RefSeq" id="WP_120187993.1">
    <property type="nucleotide sequence ID" value="NZ_MCHY01000002.1"/>
</dbReference>
<accession>A0A419SQG1</accession>
<protein>
    <submittedName>
        <fullName evidence="1">Uncharacterized protein</fullName>
    </submittedName>
</protein>
<organism evidence="1 2">
    <name type="scientific">Ammoniphilus oxalaticus</name>
    <dbReference type="NCBI Taxonomy" id="66863"/>
    <lineage>
        <taxon>Bacteria</taxon>
        <taxon>Bacillati</taxon>
        <taxon>Bacillota</taxon>
        <taxon>Bacilli</taxon>
        <taxon>Bacillales</taxon>
        <taxon>Paenibacillaceae</taxon>
        <taxon>Aneurinibacillus group</taxon>
        <taxon>Ammoniphilus</taxon>
    </lineage>
</organism>
<dbReference type="AlphaFoldDB" id="A0A419SQG1"/>
<evidence type="ECO:0000313" key="1">
    <source>
        <dbReference type="EMBL" id="RKD26712.1"/>
    </source>
</evidence>
<keyword evidence="2" id="KW-1185">Reference proteome</keyword>
<sequence length="101" mass="11681">MNPYMFVIDIVPMPDNNKCDDIAGAKAHIWVISKDRESAKLRVINYIEKHLWSVTNFEYEFEIQQELIPSLHADEARLYESALRLGIAADYVAFPKKPAEK</sequence>
<reference evidence="1 2" key="1">
    <citation type="submission" date="2016-08" db="EMBL/GenBank/DDBJ databases">
        <title>Novel Firmicute Genomes.</title>
        <authorList>
            <person name="Poppleton D.I."/>
            <person name="Gribaldo S."/>
        </authorList>
    </citation>
    <scope>NUCLEOTIDE SEQUENCE [LARGE SCALE GENOMIC DNA]</scope>
    <source>
        <strain evidence="1 2">RAOx-1</strain>
    </source>
</reference>
<proteinExistence type="predicted"/>
<dbReference type="EMBL" id="MCHY01000002">
    <property type="protein sequence ID" value="RKD26712.1"/>
    <property type="molecule type" value="Genomic_DNA"/>
</dbReference>
<evidence type="ECO:0000313" key="2">
    <source>
        <dbReference type="Proteomes" id="UP000284219"/>
    </source>
</evidence>